<protein>
    <submittedName>
        <fullName evidence="7">ESX-1 secretion system protein EccCa1</fullName>
    </submittedName>
</protein>
<keyword evidence="1" id="KW-0677">Repeat</keyword>
<gene>
    <name evidence="7" type="primary">eccCa1</name>
    <name evidence="7" type="ORF">D8791_00370</name>
</gene>
<dbReference type="GO" id="GO:0007059">
    <property type="term" value="P:chromosome segregation"/>
    <property type="evidence" value="ECO:0007669"/>
    <property type="project" value="UniProtKB-KW"/>
</dbReference>
<comment type="caution">
    <text evidence="7">The sequence shown here is derived from an EMBL/GenBank/DDBJ whole genome shotgun (WGS) entry which is preliminary data.</text>
</comment>
<evidence type="ECO:0000256" key="3">
    <source>
        <dbReference type="ARBA" id="ARBA00022840"/>
    </source>
</evidence>
<keyword evidence="5" id="KW-0472">Membrane</keyword>
<accession>A0A3R9LVQ1</accession>
<dbReference type="InterPro" id="IPR050206">
    <property type="entry name" value="FtsK/SpoIIIE/SftA"/>
</dbReference>
<evidence type="ECO:0000256" key="5">
    <source>
        <dbReference type="SAM" id="Phobius"/>
    </source>
</evidence>
<reference evidence="7 8" key="1">
    <citation type="submission" date="2018-11" db="EMBL/GenBank/DDBJ databases">
        <title>Species Designations Belie Phenotypic and Genotypic Heterogeneity in Oral Streptococci.</title>
        <authorList>
            <person name="Velsko I."/>
        </authorList>
    </citation>
    <scope>NUCLEOTIDE SEQUENCE [LARGE SCALE GENOMIC DNA]</scope>
    <source>
        <strain evidence="7 8">BCC41</strain>
    </source>
</reference>
<dbReference type="GO" id="GO:0016020">
    <property type="term" value="C:membrane"/>
    <property type="evidence" value="ECO:0007669"/>
    <property type="project" value="UniProtKB-SubCell"/>
</dbReference>
<dbReference type="SUPFAM" id="SSF52540">
    <property type="entry name" value="P-loop containing nucleoside triphosphate hydrolases"/>
    <property type="match status" value="2"/>
</dbReference>
<keyword evidence="3 4" id="KW-0067">ATP-binding</keyword>
<evidence type="ECO:0000256" key="2">
    <source>
        <dbReference type="ARBA" id="ARBA00022741"/>
    </source>
</evidence>
<evidence type="ECO:0000256" key="1">
    <source>
        <dbReference type="ARBA" id="ARBA00022737"/>
    </source>
</evidence>
<evidence type="ECO:0000313" key="8">
    <source>
        <dbReference type="Proteomes" id="UP000272635"/>
    </source>
</evidence>
<proteinExistence type="predicted"/>
<dbReference type="RefSeq" id="WP_125445887.1">
    <property type="nucleotide sequence ID" value="NZ_JAHZQO010000006.1"/>
</dbReference>
<evidence type="ECO:0000313" key="7">
    <source>
        <dbReference type="EMBL" id="RSJ83620.1"/>
    </source>
</evidence>
<keyword evidence="2 4" id="KW-0547">Nucleotide-binding</keyword>
<dbReference type="GO" id="GO:0005524">
    <property type="term" value="F:ATP binding"/>
    <property type="evidence" value="ECO:0007669"/>
    <property type="project" value="UniProtKB-UniRule"/>
</dbReference>
<sequence>MEENKNVYYHQLGDQLFEEYHPLYTLLIETRELFTANLMDSQSILLNGSAYKLENQTVYRNGDILKLGETVFGEEKVTLLESEKEIFTTYIFPPTELFICSSQGEADLKISSSTVLIFSDKQVQIEIGDKPVYLNYKLIEESGLFPFEIGDMIATAQHFIEKRKLQWKISSLYSIPIFNLEKILVEECASEYPQDFPEYRRSPRINPSIYSSKIHINQPPLPIKPAKNSLVRAIVPALGMFAITAFSSFVFKGNPLMMIGMGGFSLLTAGTTMSQYFEERKDNKEQERIRVEDYEKYLLKQVSELNRYYQEEAAILRYNQPEIQVLADMIAQYDSRIYERLDYNEDFLQLSLGLGNKVSQLQLQTNFDIQSKDESSKFAQKVLQKYQMQRQVPITVNIAQATVGLIGNQEVTKTAIYNLLLQLAIFHSYLDVNFINLVHEHDYEKDWSEWRFLPHFKMQERNIRGFVHDARSRDAVLNSFYRIIQKRSQLKKEMGEKDARFKPHYVLTILDDSHLLGHSLNEYLAKDLTELGVTVIWVKEAQRLLPETVTTLIEYKNQNAGQIINDGRNYSAQTFCPYSALPTYEQCVRTLANLEHLEVEKNTIPKSVSFLELYKVKTVEEIDLGSNWRRADTSKTLAVPLGLRGKDDVVELNLHERAHGPHGLVAGTTGSGKSEILQSYILSLAVNFSPEDVGFLTIDFKGGGMANLFKNLPHMLGAITNLDGASSARALASIKAELQKRQRLFSQFGVNHINGYTKMYKEGQLAADKDSFPSRPLPHLFLISDEFAELKQHEPEFMTELVSTARIGRSLGVHLILATQKPSGVVNDQIWSNSRFKLALKVSDASDSSEIIKTPDAASIKEPGRAYLQVGNNEIYELFQSAWSGAAYAPQGDDKKETVDERIWLINDLGQYELLSEDLSIDEDYTTTESEEITELDALVNYISEFTSHFSITMPDRPWLEPLETRIISPETDVHWTDKKVLAVPFAKMDIPTEQRQTNFNFDIEKMGHTVFYGSPGFGKSVALQTLVMNLARLNTPEQVHVNLFDFGTNGLLPLKELPHVVDLTRFDEEEKLVKFLKRIDHELKARKEKFAAYNVASLSQYEQKSGEKLPIVLTIFDGFDSIKDTPLEESIENLVNRILREGASLGCYVILTVLRSNSLKISMSSNITSRMAFFMVDEGAAKEIVGREALIQQEIFGRAQIKEDIPYAIQVYLPTGGDNDIERLYQLEEEIKTISNMWTGVRPEPIPMLPNEITMAHFRAHPKVIDMWSKGQLPLGFAKETTEPQGFVPDRDGYFEYLYDTPQQLEYGENSLLLGLQHLVNIEKILLNTNNSYKKIDIFDRIIDKDDIASFFNDIQGEIESRQRGKNHSVMYIFVPEAHLLGSLLNFKITEDAIKKIIRNSGNVHIHFIFIGEQQPISVGYLEADKALKTNVPAGCVGTRFQDQNISKVQTSFNESVVAEDETNFFVGRKGYRLRLVTANG</sequence>
<dbReference type="NCBIfam" id="TIGR03928">
    <property type="entry name" value="T7_EssCb_Firm"/>
    <property type="match status" value="1"/>
</dbReference>
<dbReference type="GO" id="GO:0003677">
    <property type="term" value="F:DNA binding"/>
    <property type="evidence" value="ECO:0007669"/>
    <property type="project" value="InterPro"/>
</dbReference>
<dbReference type="InterPro" id="IPR027417">
    <property type="entry name" value="P-loop_NTPase"/>
</dbReference>
<feature type="binding site" evidence="4">
    <location>
        <begin position="667"/>
        <end position="674"/>
    </location>
    <ligand>
        <name>ATP</name>
        <dbReference type="ChEBI" id="CHEBI:30616"/>
    </ligand>
</feature>
<dbReference type="PANTHER" id="PTHR22683:SF1">
    <property type="entry name" value="TYPE VII SECRETION SYSTEM PROTEIN ESSC"/>
    <property type="match status" value="1"/>
</dbReference>
<dbReference type="InterPro" id="IPR002543">
    <property type="entry name" value="FtsK_dom"/>
</dbReference>
<feature type="domain" description="FtsK" evidence="6">
    <location>
        <begin position="997"/>
        <end position="1183"/>
    </location>
</feature>
<keyword evidence="5" id="KW-1133">Transmembrane helix</keyword>
<dbReference type="PROSITE" id="PS50901">
    <property type="entry name" value="FTSK"/>
    <property type="match status" value="2"/>
</dbReference>
<organism evidence="7 8">
    <name type="scientific">Streptococcus cristatus</name>
    <dbReference type="NCBI Taxonomy" id="45634"/>
    <lineage>
        <taxon>Bacteria</taxon>
        <taxon>Bacillati</taxon>
        <taxon>Bacillota</taxon>
        <taxon>Bacilli</taxon>
        <taxon>Lactobacillales</taxon>
        <taxon>Streptococcaceae</taxon>
        <taxon>Streptococcus</taxon>
    </lineage>
</organism>
<dbReference type="Proteomes" id="UP000272635">
    <property type="component" value="Unassembled WGS sequence"/>
</dbReference>
<name>A0A3R9LVQ1_STRCR</name>
<dbReference type="Gene3D" id="3.40.50.300">
    <property type="entry name" value="P-loop containing nucleotide triphosphate hydrolases"/>
    <property type="match status" value="2"/>
</dbReference>
<dbReference type="Pfam" id="PF01580">
    <property type="entry name" value="FtsK_SpoIIIE"/>
    <property type="match status" value="2"/>
</dbReference>
<evidence type="ECO:0000256" key="4">
    <source>
        <dbReference type="PROSITE-ProRule" id="PRU00289"/>
    </source>
</evidence>
<dbReference type="EMBL" id="RJPT01000001">
    <property type="protein sequence ID" value="RSJ83620.1"/>
    <property type="molecule type" value="Genomic_DNA"/>
</dbReference>
<dbReference type="PANTHER" id="PTHR22683">
    <property type="entry name" value="SPORULATION PROTEIN RELATED"/>
    <property type="match status" value="1"/>
</dbReference>
<dbReference type="InterPro" id="IPR023839">
    <property type="entry name" value="Firmicutes_EssC_C"/>
</dbReference>
<feature type="domain" description="FtsK" evidence="6">
    <location>
        <begin position="647"/>
        <end position="849"/>
    </location>
</feature>
<feature type="binding site" evidence="4">
    <location>
        <begin position="1014"/>
        <end position="1021"/>
    </location>
    <ligand>
        <name>ATP</name>
        <dbReference type="ChEBI" id="CHEBI:30616"/>
    </ligand>
</feature>
<evidence type="ECO:0000259" key="6">
    <source>
        <dbReference type="PROSITE" id="PS50901"/>
    </source>
</evidence>
<dbReference type="CDD" id="cd01127">
    <property type="entry name" value="TrwB_TraG_TraD_VirD4"/>
    <property type="match status" value="1"/>
</dbReference>
<feature type="transmembrane region" description="Helical" evidence="5">
    <location>
        <begin position="230"/>
        <end position="251"/>
    </location>
</feature>
<keyword evidence="5" id="KW-0812">Transmembrane</keyword>